<dbReference type="KEGG" id="elio:KO353_03675"/>
<keyword evidence="2" id="KW-1185">Reference proteome</keyword>
<gene>
    <name evidence="1" type="ORF">KO353_03675</name>
</gene>
<organism evidence="1 2">
    <name type="scientific">Elioraea tepida</name>
    <dbReference type="NCBI Taxonomy" id="2843330"/>
    <lineage>
        <taxon>Bacteria</taxon>
        <taxon>Pseudomonadati</taxon>
        <taxon>Pseudomonadota</taxon>
        <taxon>Alphaproteobacteria</taxon>
        <taxon>Acetobacterales</taxon>
        <taxon>Elioraeaceae</taxon>
        <taxon>Elioraea</taxon>
    </lineage>
</organism>
<dbReference type="NCBIfam" id="NF007504">
    <property type="entry name" value="PRK10098.1"/>
    <property type="match status" value="1"/>
</dbReference>
<dbReference type="RefSeq" id="WP_218286405.1">
    <property type="nucleotide sequence ID" value="NZ_CP076448.1"/>
</dbReference>
<proteinExistence type="predicted"/>
<evidence type="ECO:0000313" key="1">
    <source>
        <dbReference type="EMBL" id="QXM25349.1"/>
    </source>
</evidence>
<sequence>MLIDAGTLRGFVATIFERAGTSAEEAQRIARYLVEANLAGHDSHGVVRVPRYVQWLKEGKVIAGVTPEVVTDTPVIAVVDGKFGFGQTVTPFAVQIGIDKAKAMGLAAVALRNSGHLGRAGDWAEMAAAEGLISIHFVNVQGSLLVAPFGGVDRRLSTAPFAIGVPLPERPLILDFATSQVAEGKVLVASRGGKKLPPDALIRPDGTLSGDPATLYGHGPDRNPEQGEGAIRAFGLHKGSGLAFMCEILAGALTGNGTCGPREGERGRITNGMMSFYLRPDVIGPVEELVARAERYIAFYKSSRPAQPGGEVLIPGEPEARSRAERTANGIPLPDDAWATIVATAEALGLEGGAIPRAA</sequence>
<protein>
    <submittedName>
        <fullName evidence="1">Malate/lactate/ureidoglycolate dehydrogenase</fullName>
    </submittedName>
</protein>
<dbReference type="InterPro" id="IPR003767">
    <property type="entry name" value="Malate/L-lactate_DH-like"/>
</dbReference>
<accession>A0A975U2Z7</accession>
<dbReference type="AlphaFoldDB" id="A0A975U2Z7"/>
<dbReference type="PANTHER" id="PTHR11091:SF0">
    <property type="entry name" value="MALATE DEHYDROGENASE"/>
    <property type="match status" value="1"/>
</dbReference>
<dbReference type="Pfam" id="PF02615">
    <property type="entry name" value="Ldh_2"/>
    <property type="match status" value="1"/>
</dbReference>
<dbReference type="PANTHER" id="PTHR11091">
    <property type="entry name" value="OXIDOREDUCTASE-RELATED"/>
    <property type="match status" value="1"/>
</dbReference>
<dbReference type="GO" id="GO:0016491">
    <property type="term" value="F:oxidoreductase activity"/>
    <property type="evidence" value="ECO:0007669"/>
    <property type="project" value="InterPro"/>
</dbReference>
<name>A0A975U2Z7_9PROT</name>
<evidence type="ECO:0000313" key="2">
    <source>
        <dbReference type="Proteomes" id="UP000694001"/>
    </source>
</evidence>
<reference evidence="1" key="1">
    <citation type="submission" date="2021-06" db="EMBL/GenBank/DDBJ databases">
        <title>Elioraea tepida, sp. nov., a moderately thermophilic aerobic anoxygenic phototrophic bacterium isolated from an alkaline siliceous hot spring mat community in Yellowstone National Park, WY, USA.</title>
        <authorList>
            <person name="Saini M.K."/>
            <person name="Yoshida S."/>
            <person name="Sebastian A."/>
            <person name="Hirose S."/>
            <person name="Hara E."/>
            <person name="Tamaki H."/>
            <person name="Soulier N.T."/>
            <person name="Albert I."/>
            <person name="Hanada S."/>
            <person name="Bryant D.A."/>
            <person name="Tank M."/>
        </authorList>
    </citation>
    <scope>NUCLEOTIDE SEQUENCE</scope>
    <source>
        <strain evidence="1">MS-P2</strain>
    </source>
</reference>
<dbReference type="Proteomes" id="UP000694001">
    <property type="component" value="Chromosome"/>
</dbReference>
<dbReference type="EMBL" id="CP076448">
    <property type="protein sequence ID" value="QXM25349.1"/>
    <property type="molecule type" value="Genomic_DNA"/>
</dbReference>